<evidence type="ECO:0000256" key="1">
    <source>
        <dbReference type="SAM" id="Phobius"/>
    </source>
</evidence>
<feature type="transmembrane region" description="Helical" evidence="1">
    <location>
        <begin position="42"/>
        <end position="61"/>
    </location>
</feature>
<dbReference type="EMBL" id="JAGSVG010000026">
    <property type="protein sequence ID" value="MBR8132224.1"/>
    <property type="molecule type" value="Genomic_DNA"/>
</dbReference>
<gene>
    <name evidence="3" type="ORF">KDW93_25170</name>
</gene>
<dbReference type="RefSeq" id="WP_105787668.1">
    <property type="nucleotide sequence ID" value="NZ_CADERF010000023.1"/>
</dbReference>
<keyword evidence="1" id="KW-0472">Membrane</keyword>
<feature type="transmembrane region" description="Helical" evidence="1">
    <location>
        <begin position="210"/>
        <end position="227"/>
    </location>
</feature>
<comment type="caution">
    <text evidence="3">The sequence shown here is derived from an EMBL/GenBank/DDBJ whole genome shotgun (WGS) entry which is preliminary data.</text>
</comment>
<feature type="transmembrane region" description="Helical" evidence="1">
    <location>
        <begin position="141"/>
        <end position="163"/>
    </location>
</feature>
<name>A0AA41EC87_9BURK</name>
<organism evidence="3 4">
    <name type="scientific">Burkholderia ambifaria</name>
    <dbReference type="NCBI Taxonomy" id="152480"/>
    <lineage>
        <taxon>Bacteria</taxon>
        <taxon>Pseudomonadati</taxon>
        <taxon>Pseudomonadota</taxon>
        <taxon>Betaproteobacteria</taxon>
        <taxon>Burkholderiales</taxon>
        <taxon>Burkholderiaceae</taxon>
        <taxon>Burkholderia</taxon>
        <taxon>Burkholderia cepacia complex</taxon>
    </lineage>
</organism>
<feature type="domain" description="CAAX prenyl protease 2/Lysostaphin resistance protein A-like" evidence="2">
    <location>
        <begin position="174"/>
        <end position="268"/>
    </location>
</feature>
<keyword evidence="3" id="KW-0645">Protease</keyword>
<protein>
    <submittedName>
        <fullName evidence="3">CPBP family intramembrane metalloprotease</fullName>
    </submittedName>
</protein>
<dbReference type="InterPro" id="IPR003675">
    <property type="entry name" value="Rce1/LyrA-like_dom"/>
</dbReference>
<dbReference type="Proteomes" id="UP000682266">
    <property type="component" value="Unassembled WGS sequence"/>
</dbReference>
<proteinExistence type="predicted"/>
<dbReference type="GO" id="GO:0004175">
    <property type="term" value="F:endopeptidase activity"/>
    <property type="evidence" value="ECO:0007669"/>
    <property type="project" value="UniProtKB-ARBA"/>
</dbReference>
<keyword evidence="1" id="KW-0812">Transmembrane</keyword>
<sequence>MTALTWCAIFLAALTAISRLPRGLTLSLLAIGYAIAFASRQLQPIALVPIALLVGTGVLLQRNLPFTGKVVCNVVFCVIAVGLFQHWLPGFDNLRVIHAARLTPDAAPYTMYLNFDKPLIAFWLVLAYPWVLSEKPLSTHVIAAIAACAATSVVCFSIAWWAGLIAWAPKWPPFAWLWVLDNLLLVAFAEEAFFRGYVQAGATRLMRAQPNAGWLALVAGAALFGLAHYQGGAWLVLLAGLSGIGYGLAARAGGLQSAVLAHFGVNLVQFGLLTYPFIARA</sequence>
<feature type="transmembrane region" description="Helical" evidence="1">
    <location>
        <begin position="109"/>
        <end position="129"/>
    </location>
</feature>
<feature type="transmembrane region" description="Helical" evidence="1">
    <location>
        <begin position="259"/>
        <end position="278"/>
    </location>
</feature>
<evidence type="ECO:0000313" key="4">
    <source>
        <dbReference type="Proteomes" id="UP000682266"/>
    </source>
</evidence>
<keyword evidence="1" id="KW-1133">Transmembrane helix</keyword>
<keyword evidence="3" id="KW-0482">Metalloprotease</keyword>
<dbReference type="GO" id="GO:0080120">
    <property type="term" value="P:CAAX-box protein maturation"/>
    <property type="evidence" value="ECO:0007669"/>
    <property type="project" value="UniProtKB-ARBA"/>
</dbReference>
<dbReference type="GO" id="GO:0008237">
    <property type="term" value="F:metallopeptidase activity"/>
    <property type="evidence" value="ECO:0007669"/>
    <property type="project" value="UniProtKB-KW"/>
</dbReference>
<keyword evidence="3" id="KW-0378">Hydrolase</keyword>
<feature type="transmembrane region" description="Helical" evidence="1">
    <location>
        <begin position="233"/>
        <end position="252"/>
    </location>
</feature>
<dbReference type="AlphaFoldDB" id="A0AA41EC87"/>
<feature type="transmembrane region" description="Helical" evidence="1">
    <location>
        <begin position="70"/>
        <end position="89"/>
    </location>
</feature>
<feature type="transmembrane region" description="Helical" evidence="1">
    <location>
        <begin position="175"/>
        <end position="198"/>
    </location>
</feature>
<reference evidence="3" key="1">
    <citation type="submission" date="2021-04" db="EMBL/GenBank/DDBJ databases">
        <title>A collection of bacterial strains from the Burkholderia cepacia Research Laboratory and Repository.</title>
        <authorList>
            <person name="Lipuma J."/>
            <person name="Spilker T."/>
        </authorList>
    </citation>
    <scope>NUCLEOTIDE SEQUENCE</scope>
    <source>
        <strain evidence="3">AU36012</strain>
    </source>
</reference>
<dbReference type="Pfam" id="PF02517">
    <property type="entry name" value="Rce1-like"/>
    <property type="match status" value="1"/>
</dbReference>
<accession>A0AA41EC87</accession>
<evidence type="ECO:0000259" key="2">
    <source>
        <dbReference type="Pfam" id="PF02517"/>
    </source>
</evidence>
<evidence type="ECO:0000313" key="3">
    <source>
        <dbReference type="EMBL" id="MBR8132224.1"/>
    </source>
</evidence>